<dbReference type="AlphaFoldDB" id="A0ABD3CA81"/>
<dbReference type="InterPro" id="IPR050796">
    <property type="entry name" value="SCF_F-box_component"/>
</dbReference>
<dbReference type="PANTHER" id="PTHR31672:SF13">
    <property type="entry name" value="F-BOX PROTEIN CPR30-LIKE"/>
    <property type="match status" value="1"/>
</dbReference>
<evidence type="ECO:0000313" key="2">
    <source>
        <dbReference type="EMBL" id="KAL3626504.1"/>
    </source>
</evidence>
<dbReference type="NCBIfam" id="TIGR01640">
    <property type="entry name" value="F_box_assoc_1"/>
    <property type="match status" value="1"/>
</dbReference>
<evidence type="ECO:0000259" key="1">
    <source>
        <dbReference type="PROSITE" id="PS50181"/>
    </source>
</evidence>
<dbReference type="SUPFAM" id="SSF81383">
    <property type="entry name" value="F-box domain"/>
    <property type="match status" value="1"/>
</dbReference>
<sequence length="363" mass="41106">MVPDFPQEILIEIFSRLPTKSIGKLKCLSKTWRNLFSSRQFIKSHLAQDKARHEYVILIPPSHNIHSVEILKVRSTVSTKLFFPGLWREIVGSCNGLVLLLNDDDDHGEMLLANPITLQRAKIRNPPLAFRQGEGFTIYGFGHDRVRDDYKVVTLSFYSLRNEPDLGYTDIFVEVYSMKTGVWKRLRSPPNYSGYAYPYIPFGALVNGAIHWLAIRTRESGVVFVITAFDLVNETFFEIPPPVGVDVEVFSPDRLVVLGGCLYLVDTRSNVEWADLWVMKEYGVAESWTKFRVYGYGNSALFKPLCFVGDAYDEEIVSVVEGRGLVVYNVKEGKSRNLAVNGVRRKFVDGCTFVESLVSPAAL</sequence>
<dbReference type="Pfam" id="PF00646">
    <property type="entry name" value="F-box"/>
    <property type="match status" value="1"/>
</dbReference>
<dbReference type="PANTHER" id="PTHR31672">
    <property type="entry name" value="BNACNNG10540D PROTEIN"/>
    <property type="match status" value="1"/>
</dbReference>
<feature type="domain" description="F-box" evidence="1">
    <location>
        <begin position="1"/>
        <end position="45"/>
    </location>
</feature>
<gene>
    <name evidence="2" type="ORF">CASFOL_030053</name>
</gene>
<dbReference type="Proteomes" id="UP001632038">
    <property type="component" value="Unassembled WGS sequence"/>
</dbReference>
<proteinExistence type="predicted"/>
<dbReference type="CDD" id="cd22157">
    <property type="entry name" value="F-box_AtFBW1-like"/>
    <property type="match status" value="1"/>
</dbReference>
<dbReference type="InterPro" id="IPR017451">
    <property type="entry name" value="F-box-assoc_interact_dom"/>
</dbReference>
<dbReference type="InterPro" id="IPR006527">
    <property type="entry name" value="F-box-assoc_dom_typ1"/>
</dbReference>
<dbReference type="SMART" id="SM00256">
    <property type="entry name" value="FBOX"/>
    <property type="match status" value="1"/>
</dbReference>
<organism evidence="2 3">
    <name type="scientific">Castilleja foliolosa</name>
    <dbReference type="NCBI Taxonomy" id="1961234"/>
    <lineage>
        <taxon>Eukaryota</taxon>
        <taxon>Viridiplantae</taxon>
        <taxon>Streptophyta</taxon>
        <taxon>Embryophyta</taxon>
        <taxon>Tracheophyta</taxon>
        <taxon>Spermatophyta</taxon>
        <taxon>Magnoliopsida</taxon>
        <taxon>eudicotyledons</taxon>
        <taxon>Gunneridae</taxon>
        <taxon>Pentapetalae</taxon>
        <taxon>asterids</taxon>
        <taxon>lamiids</taxon>
        <taxon>Lamiales</taxon>
        <taxon>Orobanchaceae</taxon>
        <taxon>Pedicularideae</taxon>
        <taxon>Castillejinae</taxon>
        <taxon>Castilleja</taxon>
    </lineage>
</organism>
<comment type="caution">
    <text evidence="2">The sequence shown here is derived from an EMBL/GenBank/DDBJ whole genome shotgun (WGS) entry which is preliminary data.</text>
</comment>
<dbReference type="Pfam" id="PF07734">
    <property type="entry name" value="FBA_1"/>
    <property type="match status" value="1"/>
</dbReference>
<keyword evidence="3" id="KW-1185">Reference proteome</keyword>
<dbReference type="InterPro" id="IPR036047">
    <property type="entry name" value="F-box-like_dom_sf"/>
</dbReference>
<dbReference type="EMBL" id="JAVIJP010000047">
    <property type="protein sequence ID" value="KAL3626504.1"/>
    <property type="molecule type" value="Genomic_DNA"/>
</dbReference>
<dbReference type="Gene3D" id="1.20.1280.50">
    <property type="match status" value="1"/>
</dbReference>
<protein>
    <recommendedName>
        <fullName evidence="1">F-box domain-containing protein</fullName>
    </recommendedName>
</protein>
<dbReference type="InterPro" id="IPR001810">
    <property type="entry name" value="F-box_dom"/>
</dbReference>
<dbReference type="PROSITE" id="PS50181">
    <property type="entry name" value="FBOX"/>
    <property type="match status" value="1"/>
</dbReference>
<reference evidence="3" key="1">
    <citation type="journal article" date="2024" name="IScience">
        <title>Strigolactones Initiate the Formation of Haustorium-like Structures in Castilleja.</title>
        <authorList>
            <person name="Buerger M."/>
            <person name="Peterson D."/>
            <person name="Chory J."/>
        </authorList>
    </citation>
    <scope>NUCLEOTIDE SEQUENCE [LARGE SCALE GENOMIC DNA]</scope>
</reference>
<accession>A0ABD3CA81</accession>
<evidence type="ECO:0000313" key="3">
    <source>
        <dbReference type="Proteomes" id="UP001632038"/>
    </source>
</evidence>
<name>A0ABD3CA81_9LAMI</name>